<name>A0ABT8TTI6_9ACTN</name>
<dbReference type="Gene3D" id="3.40.50.450">
    <property type="match status" value="1"/>
</dbReference>
<dbReference type="InterPro" id="IPR057666">
    <property type="entry name" value="DrpA_SLOG"/>
</dbReference>
<dbReference type="PANTHER" id="PTHR43022">
    <property type="entry name" value="PROTEIN SMF"/>
    <property type="match status" value="1"/>
</dbReference>
<dbReference type="InterPro" id="IPR003488">
    <property type="entry name" value="DprA"/>
</dbReference>
<sequence>MSTPHADVDDADRLARVKLSSAIEPGDLRVTGLVDELGAVKVLDYLEAAGEVESHWGFGIGQELARADSARLLEQAAVVGIRFIIPGDPEWPYRLADLRDVGALHERGGEPVGLWVRGAGDLTQLGANAVAVVGSRAATDYGMQQATELSRELAATGHTVVSGLAYGVDQAAHRGALIADGPTIAVLPGGVDRPYPAAHAQLLEAIAERGLVVSEAPPGAGPTRTRFLARSRIVAGLSEGTVVVEGALRSGALNTAHWTTNLHRPLMGVPGPVSSAASTGVNQLIRLGQASMVTTAQDVITDVTTRAARGDGGAKQLDESFVPGPVRSTQRAIPTPAAGASAPRR</sequence>
<reference evidence="4" key="1">
    <citation type="submission" date="2023-06" db="EMBL/GenBank/DDBJ databases">
        <title>Genome sequence of Nocardioides sp. SOB44.</title>
        <authorList>
            <person name="Zhang G."/>
        </authorList>
    </citation>
    <scope>NUCLEOTIDE SEQUENCE</scope>
    <source>
        <strain evidence="4">SOB44</strain>
    </source>
</reference>
<evidence type="ECO:0000256" key="2">
    <source>
        <dbReference type="SAM" id="MobiDB-lite"/>
    </source>
</evidence>
<dbReference type="SUPFAM" id="SSF102405">
    <property type="entry name" value="MCP/YpsA-like"/>
    <property type="match status" value="1"/>
</dbReference>
<keyword evidence="5" id="KW-1185">Reference proteome</keyword>
<dbReference type="PANTHER" id="PTHR43022:SF1">
    <property type="entry name" value="PROTEIN SMF"/>
    <property type="match status" value="1"/>
</dbReference>
<dbReference type="Proteomes" id="UP001168363">
    <property type="component" value="Unassembled WGS sequence"/>
</dbReference>
<comment type="similarity">
    <text evidence="1">Belongs to the DprA/Smf family.</text>
</comment>
<evidence type="ECO:0000259" key="3">
    <source>
        <dbReference type="Pfam" id="PF02481"/>
    </source>
</evidence>
<proteinExistence type="inferred from homology"/>
<evidence type="ECO:0000256" key="1">
    <source>
        <dbReference type="ARBA" id="ARBA00006525"/>
    </source>
</evidence>
<evidence type="ECO:0000313" key="4">
    <source>
        <dbReference type="EMBL" id="MDO3397269.1"/>
    </source>
</evidence>
<accession>A0ABT8TTI6</accession>
<dbReference type="RefSeq" id="WP_302709438.1">
    <property type="nucleotide sequence ID" value="NZ_JAULSC010000019.1"/>
</dbReference>
<dbReference type="NCBIfam" id="TIGR00732">
    <property type="entry name" value="dprA"/>
    <property type="match status" value="1"/>
</dbReference>
<protein>
    <submittedName>
        <fullName evidence="4">DNA-processing protein DprA</fullName>
    </submittedName>
</protein>
<organism evidence="4 5">
    <name type="scientific">Nocardioides cremeus</name>
    <dbReference type="NCBI Taxonomy" id="3058044"/>
    <lineage>
        <taxon>Bacteria</taxon>
        <taxon>Bacillati</taxon>
        <taxon>Actinomycetota</taxon>
        <taxon>Actinomycetes</taxon>
        <taxon>Propionibacteriales</taxon>
        <taxon>Nocardioidaceae</taxon>
        <taxon>Nocardioides</taxon>
    </lineage>
</organism>
<comment type="caution">
    <text evidence="4">The sequence shown here is derived from an EMBL/GenBank/DDBJ whole genome shotgun (WGS) entry which is preliminary data.</text>
</comment>
<feature type="region of interest" description="Disordered" evidence="2">
    <location>
        <begin position="308"/>
        <end position="345"/>
    </location>
</feature>
<dbReference type="EMBL" id="JAULSC010000019">
    <property type="protein sequence ID" value="MDO3397269.1"/>
    <property type="molecule type" value="Genomic_DNA"/>
</dbReference>
<evidence type="ECO:0000313" key="5">
    <source>
        <dbReference type="Proteomes" id="UP001168363"/>
    </source>
</evidence>
<feature type="domain" description="Smf/DprA SLOG" evidence="3">
    <location>
        <begin position="83"/>
        <end position="303"/>
    </location>
</feature>
<dbReference type="Pfam" id="PF02481">
    <property type="entry name" value="DNA_processg_A"/>
    <property type="match status" value="1"/>
</dbReference>
<gene>
    <name evidence="4" type="primary">dprA</name>
    <name evidence="4" type="ORF">QWJ41_16210</name>
</gene>